<organism evidence="2 3">
    <name type="scientific">Anopheles albimanus</name>
    <name type="common">New world malaria mosquito</name>
    <dbReference type="NCBI Taxonomy" id="7167"/>
    <lineage>
        <taxon>Eukaryota</taxon>
        <taxon>Metazoa</taxon>
        <taxon>Ecdysozoa</taxon>
        <taxon>Arthropoda</taxon>
        <taxon>Hexapoda</taxon>
        <taxon>Insecta</taxon>
        <taxon>Pterygota</taxon>
        <taxon>Neoptera</taxon>
        <taxon>Endopterygota</taxon>
        <taxon>Diptera</taxon>
        <taxon>Nematocera</taxon>
        <taxon>Culicoidea</taxon>
        <taxon>Culicidae</taxon>
        <taxon>Anophelinae</taxon>
        <taxon>Anopheles</taxon>
    </lineage>
</organism>
<feature type="region of interest" description="Disordered" evidence="1">
    <location>
        <begin position="167"/>
        <end position="268"/>
    </location>
</feature>
<dbReference type="Pfam" id="PF00567">
    <property type="entry name" value="TUDOR"/>
    <property type="match status" value="1"/>
</dbReference>
<dbReference type="InterPro" id="IPR035437">
    <property type="entry name" value="SNase_OB-fold_sf"/>
</dbReference>
<dbReference type="VEuPathDB" id="VectorBase:AALB20_033222"/>
<sequence length="691" mass="78331">MENENFEIDKSTLRVIFDPKEVNLRSVVKQNKQCKKVYIPPDNDALAIVSYTSPDILLVDHELETVVSKITAEQKMRYYTEQKPPTAAKSSPIPLMKLEVLNKPANFHQDRNHPSQQQGDLQQQRPSEEPGEKQQNNRLMRQDSGKENDETVVRQVLQRENGYHDKYQQKEKHQQKETPNQKHPQQESPQRQSQQADQLHQKQPLKEVHQIQANNTPQQKPKQRESQQKPKQREQQQKPEQESQKQSQEEPIKEPPQNQPQQPPAKDQQQLLNKLPLRALVAKAKEDGKRKVLQQGSFPSVGSAVKIAHVAENTMFLFEAGSGSTGPSSQYLKVVERCFVGGEAAQKYLIHAPVAGDIVYAPFEEVYYRAEVKSVKGDEAIVFFTEFGNTESLEWKKFKEIEDPEVKYADRLIHEVQIENLPTFTDFVRTKLQALEGEEFGLSKVVDIPNSKAKMVELRHSKELYYLSEMMLKLSKDNDELKKKHMASPVENVDRANQAVVPPDPKSYVPVSIAELSEVCIPYGDGIELMIIDAGEVYDDASHRLAVIDIERNDAFANVLAEVCKYGEADSNVYSPEELHHLCLVQWEGIWSRAVPLAVGSKEEASSPYCLLDLGIIKAVESSHVRRFPQALSRKLYVADCIVQNPDTLCKLGTGGVQNTELLTGKMIKVNVAPKKNASDEIQEILIISVS</sequence>
<dbReference type="VEuPathDB" id="VectorBase:AALB003625"/>
<protein>
    <submittedName>
        <fullName evidence="2">Tudor domain-containing protein</fullName>
    </submittedName>
</protein>
<evidence type="ECO:0000313" key="2">
    <source>
        <dbReference type="EnsemblMetazoa" id="AALB003625-PA"/>
    </source>
</evidence>
<keyword evidence="3" id="KW-1185">Reference proteome</keyword>
<dbReference type="InterPro" id="IPR002999">
    <property type="entry name" value="Tudor"/>
</dbReference>
<feature type="region of interest" description="Disordered" evidence="1">
    <location>
        <begin position="107"/>
        <end position="149"/>
    </location>
</feature>
<proteinExistence type="predicted"/>
<dbReference type="GO" id="GO:0005737">
    <property type="term" value="C:cytoplasm"/>
    <property type="evidence" value="ECO:0007669"/>
    <property type="project" value="UniProtKB-ARBA"/>
</dbReference>
<evidence type="ECO:0000313" key="3">
    <source>
        <dbReference type="Proteomes" id="UP000069272"/>
    </source>
</evidence>
<accession>A0A182FAU5</accession>
<evidence type="ECO:0000256" key="1">
    <source>
        <dbReference type="SAM" id="MobiDB-lite"/>
    </source>
</evidence>
<dbReference type="Proteomes" id="UP000069272">
    <property type="component" value="Chromosome 2R"/>
</dbReference>
<reference evidence="2" key="2">
    <citation type="submission" date="2022-08" db="UniProtKB">
        <authorList>
            <consortium name="EnsemblMetazoa"/>
        </authorList>
    </citation>
    <scope>IDENTIFICATION</scope>
    <source>
        <strain evidence="2">STECLA/ALBI9_A</strain>
    </source>
</reference>
<reference evidence="2 3" key="1">
    <citation type="journal article" date="2017" name="G3 (Bethesda)">
        <title>The Physical Genome Mapping of Anopheles albimanus Corrected Scaffold Misassemblies and Identified Interarm Rearrangements in Genus Anopheles.</title>
        <authorList>
            <person name="Artemov G.N."/>
            <person name="Peery A.N."/>
            <person name="Jiang X."/>
            <person name="Tu Z."/>
            <person name="Stegniy V.N."/>
            <person name="Sharakhova M.V."/>
            <person name="Sharakhov I.V."/>
        </authorList>
    </citation>
    <scope>NUCLEOTIDE SEQUENCE [LARGE SCALE GENOMIC DNA]</scope>
    <source>
        <strain evidence="2 3">ALBI9_A</strain>
    </source>
</reference>
<dbReference type="PROSITE" id="PS50304">
    <property type="entry name" value="TUDOR"/>
    <property type="match status" value="1"/>
</dbReference>
<name>A0A182FAU5_ANOAL</name>
<dbReference type="EnsemblMetazoa" id="AALB003625-RA">
    <property type="protein sequence ID" value="AALB003625-PA"/>
    <property type="gene ID" value="AALB003625"/>
</dbReference>
<dbReference type="SMART" id="SM00333">
    <property type="entry name" value="TUDOR"/>
    <property type="match status" value="1"/>
</dbReference>
<dbReference type="Gene3D" id="2.30.30.140">
    <property type="match status" value="1"/>
</dbReference>
<dbReference type="AlphaFoldDB" id="A0A182FAU5"/>
<feature type="compositionally biased region" description="Basic and acidic residues" evidence="1">
    <location>
        <begin position="222"/>
        <end position="253"/>
    </location>
</feature>
<feature type="compositionally biased region" description="Basic and acidic residues" evidence="1">
    <location>
        <begin position="167"/>
        <end position="180"/>
    </location>
</feature>
<feature type="compositionally biased region" description="Polar residues" evidence="1">
    <location>
        <begin position="114"/>
        <end position="125"/>
    </location>
</feature>
<feature type="compositionally biased region" description="Low complexity" evidence="1">
    <location>
        <begin position="186"/>
        <end position="198"/>
    </location>
</feature>
<dbReference type="Gene3D" id="2.40.50.90">
    <property type="match status" value="1"/>
</dbReference>
<feature type="compositionally biased region" description="Basic and acidic residues" evidence="1">
    <location>
        <begin position="140"/>
        <end position="149"/>
    </location>
</feature>
<dbReference type="SUPFAM" id="SSF63748">
    <property type="entry name" value="Tudor/PWWP/MBT"/>
    <property type="match status" value="1"/>
</dbReference>
<dbReference type="STRING" id="7167.A0A182FAU5"/>